<organism evidence="3 4">
    <name type="scientific">Aspergillus heteromorphus CBS 117.55</name>
    <dbReference type="NCBI Taxonomy" id="1448321"/>
    <lineage>
        <taxon>Eukaryota</taxon>
        <taxon>Fungi</taxon>
        <taxon>Dikarya</taxon>
        <taxon>Ascomycota</taxon>
        <taxon>Pezizomycotina</taxon>
        <taxon>Eurotiomycetes</taxon>
        <taxon>Eurotiomycetidae</taxon>
        <taxon>Eurotiales</taxon>
        <taxon>Aspergillaceae</taxon>
        <taxon>Aspergillus</taxon>
        <taxon>Aspergillus subgen. Circumdati</taxon>
    </lineage>
</organism>
<protein>
    <recommendedName>
        <fullName evidence="2">NWD NACHT-NTPase N-terminal domain-containing protein</fullName>
    </recommendedName>
</protein>
<name>A0A317WHU6_9EURO</name>
<comment type="caution">
    <text evidence="3">The sequence shown here is derived from an EMBL/GenBank/DDBJ whole genome shotgun (WGS) entry which is preliminary data.</text>
</comment>
<dbReference type="InterPro" id="IPR031359">
    <property type="entry name" value="NACHT_N"/>
</dbReference>
<evidence type="ECO:0000259" key="2">
    <source>
        <dbReference type="Pfam" id="PF17100"/>
    </source>
</evidence>
<gene>
    <name evidence="3" type="ORF">BO70DRAFT_428442</name>
</gene>
<evidence type="ECO:0000313" key="4">
    <source>
        <dbReference type="Proteomes" id="UP000247233"/>
    </source>
</evidence>
<evidence type="ECO:0000256" key="1">
    <source>
        <dbReference type="SAM" id="MobiDB-lite"/>
    </source>
</evidence>
<proteinExistence type="predicted"/>
<feature type="region of interest" description="Disordered" evidence="1">
    <location>
        <begin position="1"/>
        <end position="67"/>
    </location>
</feature>
<dbReference type="EMBL" id="MSFL01000009">
    <property type="protein sequence ID" value="PWY84842.1"/>
    <property type="molecule type" value="Genomic_DNA"/>
</dbReference>
<sequence length="248" mass="27476">MALAAPQVPVLKNENVDYSTSSNAEDDGLGAKVNGPDGTDIPSGHAERPIDRSGTTTDLPDDAKSTLTPTSIHNALWEKAYENLKKDSKTAEYMNEYEDIDSRDFLEESIDDTTSSRQANGRLPGDKRLRSIIEKGLHKVETKKRASERFSNVSNIIQHLKAFVDIPLTNIPQTALPWAVVSSTLEILIQAGELIDTFYARPASWIAHQRACRYRDPIHRHGLSSGTITETPGIYDGMFYRVGTKCCI</sequence>
<keyword evidence="4" id="KW-1185">Reference proteome</keyword>
<dbReference type="OrthoDB" id="674604at2759"/>
<feature type="domain" description="NWD NACHT-NTPase N-terminal" evidence="2">
    <location>
        <begin position="75"/>
        <end position="190"/>
    </location>
</feature>
<accession>A0A317WHU6</accession>
<dbReference type="Proteomes" id="UP000247233">
    <property type="component" value="Unassembled WGS sequence"/>
</dbReference>
<dbReference type="VEuPathDB" id="FungiDB:BO70DRAFT_428442"/>
<evidence type="ECO:0000313" key="3">
    <source>
        <dbReference type="EMBL" id="PWY84842.1"/>
    </source>
</evidence>
<dbReference type="STRING" id="1448321.A0A317WHU6"/>
<dbReference type="GeneID" id="37070210"/>
<reference evidence="3 4" key="1">
    <citation type="submission" date="2016-12" db="EMBL/GenBank/DDBJ databases">
        <title>The genomes of Aspergillus section Nigri reveals drivers in fungal speciation.</title>
        <authorList>
            <consortium name="DOE Joint Genome Institute"/>
            <person name="Vesth T.C."/>
            <person name="Nybo J."/>
            <person name="Theobald S."/>
            <person name="Brandl J."/>
            <person name="Frisvad J.C."/>
            <person name="Nielsen K.F."/>
            <person name="Lyhne E.K."/>
            <person name="Kogle M.E."/>
            <person name="Kuo A."/>
            <person name="Riley R."/>
            <person name="Clum A."/>
            <person name="Nolan M."/>
            <person name="Lipzen A."/>
            <person name="Salamov A."/>
            <person name="Henrissat B."/>
            <person name="Wiebenga A."/>
            <person name="De Vries R.P."/>
            <person name="Grigoriev I.V."/>
            <person name="Mortensen U.H."/>
            <person name="Andersen M.R."/>
            <person name="Baker S.E."/>
        </authorList>
    </citation>
    <scope>NUCLEOTIDE SEQUENCE [LARGE SCALE GENOMIC DNA]</scope>
    <source>
        <strain evidence="3 4">CBS 117.55</strain>
    </source>
</reference>
<dbReference type="RefSeq" id="XP_025400184.1">
    <property type="nucleotide sequence ID" value="XM_025547973.1"/>
</dbReference>
<dbReference type="AlphaFoldDB" id="A0A317WHU6"/>
<dbReference type="Pfam" id="PF17100">
    <property type="entry name" value="NACHT_N"/>
    <property type="match status" value="1"/>
</dbReference>